<dbReference type="Pfam" id="PF01176">
    <property type="entry name" value="eIF-1a"/>
    <property type="match status" value="1"/>
</dbReference>
<dbReference type="STRING" id="130081.M2Y8P1"/>
<dbReference type="PANTHER" id="PTHR21641">
    <property type="entry name" value="TRANSLATION INITIATION FACTOR-RELATED"/>
    <property type="match status" value="1"/>
</dbReference>
<dbReference type="InterPro" id="IPR039294">
    <property type="entry name" value="EIF1AD"/>
</dbReference>
<gene>
    <name evidence="5" type="ORF">Gasu_06200</name>
</gene>
<keyword evidence="2" id="KW-0694">RNA-binding</keyword>
<keyword evidence="3" id="KW-0648">Protein biosynthesis</keyword>
<protein>
    <submittedName>
        <fullName evidence="5">RNA-binding protein isoform 2</fullName>
    </submittedName>
</protein>
<dbReference type="GO" id="GO:0003743">
    <property type="term" value="F:translation initiation factor activity"/>
    <property type="evidence" value="ECO:0007669"/>
    <property type="project" value="UniProtKB-UniRule"/>
</dbReference>
<dbReference type="InterPro" id="IPR001253">
    <property type="entry name" value="TIF_eIF-1A"/>
</dbReference>
<dbReference type="Proteomes" id="UP000030680">
    <property type="component" value="Unassembled WGS sequence"/>
</dbReference>
<name>M2Y8P1_GALSU</name>
<feature type="domain" description="S1-like" evidence="4">
    <location>
        <begin position="21"/>
        <end position="91"/>
    </location>
</feature>
<dbReference type="Gene3D" id="2.40.50.140">
    <property type="entry name" value="Nucleic acid-binding proteins"/>
    <property type="match status" value="1"/>
</dbReference>
<dbReference type="RefSeq" id="XP_005708729.1">
    <property type="nucleotide sequence ID" value="XM_005708672.1"/>
</dbReference>
<dbReference type="KEGG" id="gsl:Gasu_06200"/>
<evidence type="ECO:0000313" key="5">
    <source>
        <dbReference type="EMBL" id="EME32209.1"/>
    </source>
</evidence>
<dbReference type="EMBL" id="KB454487">
    <property type="protein sequence ID" value="EME32209.1"/>
    <property type="molecule type" value="Genomic_DNA"/>
</dbReference>
<organism evidence="5 6">
    <name type="scientific">Galdieria sulphuraria</name>
    <name type="common">Red alga</name>
    <dbReference type="NCBI Taxonomy" id="130081"/>
    <lineage>
        <taxon>Eukaryota</taxon>
        <taxon>Rhodophyta</taxon>
        <taxon>Bangiophyceae</taxon>
        <taxon>Galdieriales</taxon>
        <taxon>Galdieriaceae</taxon>
        <taxon>Galdieria</taxon>
    </lineage>
</organism>
<dbReference type="Gramene" id="EME32209">
    <property type="protein sequence ID" value="EME32209"/>
    <property type="gene ID" value="Gasu_06200"/>
</dbReference>
<dbReference type="InterPro" id="IPR006196">
    <property type="entry name" value="RNA-binding_domain_S1_IF1"/>
</dbReference>
<dbReference type="InterPro" id="IPR012340">
    <property type="entry name" value="NA-bd_OB-fold"/>
</dbReference>
<keyword evidence="3" id="KW-0396">Initiation factor</keyword>
<keyword evidence="6" id="KW-1185">Reference proteome</keyword>
<dbReference type="GeneID" id="17090803"/>
<dbReference type="GO" id="GO:0003723">
    <property type="term" value="F:RNA binding"/>
    <property type="evidence" value="ECO:0007669"/>
    <property type="project" value="UniProtKB-KW"/>
</dbReference>
<evidence type="ECO:0000256" key="1">
    <source>
        <dbReference type="ARBA" id="ARBA00007340"/>
    </source>
</evidence>
<comment type="similarity">
    <text evidence="1">Belongs to the EIF1AD family.</text>
</comment>
<evidence type="ECO:0000313" key="6">
    <source>
        <dbReference type="Proteomes" id="UP000030680"/>
    </source>
</evidence>
<dbReference type="OrthoDB" id="5226at2759"/>
<dbReference type="PANTHER" id="PTHR21641:SF0">
    <property type="entry name" value="RNA-BINDING PROTEIN EIF1AD-RELATED"/>
    <property type="match status" value="1"/>
</dbReference>
<evidence type="ECO:0000256" key="2">
    <source>
        <dbReference type="ARBA" id="ARBA00022884"/>
    </source>
</evidence>
<proteinExistence type="inferred from homology"/>
<dbReference type="AlphaFoldDB" id="M2Y8P1"/>
<reference evidence="6" key="1">
    <citation type="journal article" date="2013" name="Science">
        <title>Gene transfer from bacteria and archaea facilitated evolution of an extremophilic eukaryote.</title>
        <authorList>
            <person name="Schonknecht G."/>
            <person name="Chen W.H."/>
            <person name="Ternes C.M."/>
            <person name="Barbier G.G."/>
            <person name="Shrestha R.P."/>
            <person name="Stanke M."/>
            <person name="Brautigam A."/>
            <person name="Baker B.J."/>
            <person name="Banfield J.F."/>
            <person name="Garavito R.M."/>
            <person name="Carr K."/>
            <person name="Wilkerson C."/>
            <person name="Rensing S.A."/>
            <person name="Gagneul D."/>
            <person name="Dickenson N.E."/>
            <person name="Oesterhelt C."/>
            <person name="Lercher M.J."/>
            <person name="Weber A.P."/>
        </authorList>
    </citation>
    <scope>NUCLEOTIDE SEQUENCE [LARGE SCALE GENOMIC DNA]</scope>
    <source>
        <strain evidence="6">074W</strain>
    </source>
</reference>
<evidence type="ECO:0000256" key="3">
    <source>
        <dbReference type="PROSITE-ProRule" id="PRU00181"/>
    </source>
</evidence>
<sequence length="130" mass="15366">MFSMKQGGNNQSSALVNLQLESGQFIGRVVHALGNNVYQVETREPDRKEDKYLLPKRLRNYIYIRRGSIVIVEPYESPQGRVRGEVVETFLPDQVKTLHKLREWWVFRTLFLHLVSFEFLSRPQEWNSVE</sequence>
<accession>M2Y8P1</accession>
<dbReference type="SMART" id="SM00652">
    <property type="entry name" value="eIF1a"/>
    <property type="match status" value="1"/>
</dbReference>
<dbReference type="SUPFAM" id="SSF50249">
    <property type="entry name" value="Nucleic acid-binding proteins"/>
    <property type="match status" value="1"/>
</dbReference>
<evidence type="ECO:0000259" key="4">
    <source>
        <dbReference type="PROSITE" id="PS50832"/>
    </source>
</evidence>
<dbReference type="PROSITE" id="PS50832">
    <property type="entry name" value="S1_IF1_TYPE"/>
    <property type="match status" value="1"/>
</dbReference>
<dbReference type="GO" id="GO:0005634">
    <property type="term" value="C:nucleus"/>
    <property type="evidence" value="ECO:0007669"/>
    <property type="project" value="TreeGrafter"/>
</dbReference>